<dbReference type="Proteomes" id="UP000186098">
    <property type="component" value="Unassembled WGS sequence"/>
</dbReference>
<name>A0A1N7N5G8_9RHOB</name>
<evidence type="ECO:0000256" key="5">
    <source>
        <dbReference type="PROSITE-ProRule" id="PRU01248"/>
    </source>
</evidence>
<dbReference type="InterPro" id="IPR044068">
    <property type="entry name" value="CB"/>
</dbReference>
<dbReference type="STRING" id="407234.SAMN05421795_1211"/>
<dbReference type="GO" id="GO:0003677">
    <property type="term" value="F:DNA binding"/>
    <property type="evidence" value="ECO:0007669"/>
    <property type="project" value="UniProtKB-UniRule"/>
</dbReference>
<dbReference type="RefSeq" id="WP_076367985.1">
    <property type="nucleotide sequence ID" value="NZ_FTOM01000021.1"/>
</dbReference>
<dbReference type="Gene3D" id="1.10.150.130">
    <property type="match status" value="1"/>
</dbReference>
<evidence type="ECO:0000313" key="9">
    <source>
        <dbReference type="Proteomes" id="UP000186098"/>
    </source>
</evidence>
<evidence type="ECO:0000256" key="3">
    <source>
        <dbReference type="ARBA" id="ARBA00023125"/>
    </source>
</evidence>
<organism evidence="8 9">
    <name type="scientific">Phaeovulum vinaykumarii</name>
    <dbReference type="NCBI Taxonomy" id="407234"/>
    <lineage>
        <taxon>Bacteria</taxon>
        <taxon>Pseudomonadati</taxon>
        <taxon>Pseudomonadota</taxon>
        <taxon>Alphaproteobacteria</taxon>
        <taxon>Rhodobacterales</taxon>
        <taxon>Paracoccaceae</taxon>
        <taxon>Phaeovulum</taxon>
    </lineage>
</organism>
<dbReference type="InterPro" id="IPR010998">
    <property type="entry name" value="Integrase_recombinase_N"/>
</dbReference>
<dbReference type="EMBL" id="FTOM01000021">
    <property type="protein sequence ID" value="SIS93602.1"/>
    <property type="molecule type" value="Genomic_DNA"/>
</dbReference>
<dbReference type="InterPro" id="IPR050090">
    <property type="entry name" value="Tyrosine_recombinase_XerCD"/>
</dbReference>
<proteinExistence type="predicted"/>
<feature type="non-terminal residue" evidence="8">
    <location>
        <position position="336"/>
    </location>
</feature>
<reference evidence="9" key="1">
    <citation type="submission" date="2017-01" db="EMBL/GenBank/DDBJ databases">
        <authorList>
            <person name="Varghese N."/>
            <person name="Submissions S."/>
        </authorList>
    </citation>
    <scope>NUCLEOTIDE SEQUENCE [LARGE SCALE GENOMIC DNA]</scope>
    <source>
        <strain evidence="9">DSM 18714</strain>
    </source>
</reference>
<dbReference type="SUPFAM" id="SSF56349">
    <property type="entry name" value="DNA breaking-rejoining enzymes"/>
    <property type="match status" value="1"/>
</dbReference>
<keyword evidence="3 5" id="KW-0238">DNA-binding</keyword>
<dbReference type="Pfam" id="PF00589">
    <property type="entry name" value="Phage_integrase"/>
    <property type="match status" value="1"/>
</dbReference>
<dbReference type="InterPro" id="IPR013762">
    <property type="entry name" value="Integrase-like_cat_sf"/>
</dbReference>
<keyword evidence="9" id="KW-1185">Reference proteome</keyword>
<keyword evidence="4" id="KW-0233">DNA recombination</keyword>
<dbReference type="PANTHER" id="PTHR30349:SF81">
    <property type="entry name" value="TYROSINE RECOMBINASE XERC"/>
    <property type="match status" value="1"/>
</dbReference>
<sequence>MLDRAPNPSFAKLIQKFFVDHLGQQKAVSRHTIAAYRDTFQLLLQFAQVNIRKAPTELTMGDMNAALILGFLDHLEKVRGNSVRSRNARLASIRAFLKYAAHHDFGALATIEQVLAIPMKRHDKPLVGFLSKAEIDAILNAPDPATWTGQRDRAMLALMYNTGARVSEVAVLRLDDLVLGPSSVVHLRGKGRKQRSVPLWRQTAATLRKWVDQDDRRNGSRPLFPSATGKSLTRSSIARRLELAVGKAAVTLPDLSKRTVSPHIIRHSTAMHLLQSGVDISVIALWLGHESPTTTHVYLSADMVMKEEALLRLQPADVGQARYEAPDNLLAFLKSL</sequence>
<dbReference type="GO" id="GO:0006310">
    <property type="term" value="P:DNA recombination"/>
    <property type="evidence" value="ECO:0007669"/>
    <property type="project" value="UniProtKB-KW"/>
</dbReference>
<dbReference type="Pfam" id="PF02899">
    <property type="entry name" value="Phage_int_SAM_1"/>
    <property type="match status" value="1"/>
</dbReference>
<evidence type="ECO:0000313" key="8">
    <source>
        <dbReference type="EMBL" id="SIS93602.1"/>
    </source>
</evidence>
<protein>
    <submittedName>
        <fullName evidence="8">Site-specific recombinase XerD</fullName>
    </submittedName>
</protein>
<dbReference type="OrthoDB" id="9801717at2"/>
<dbReference type="PROSITE" id="PS51900">
    <property type="entry name" value="CB"/>
    <property type="match status" value="1"/>
</dbReference>
<keyword evidence="1" id="KW-0159">Chromosome partition</keyword>
<evidence type="ECO:0000259" key="6">
    <source>
        <dbReference type="PROSITE" id="PS51898"/>
    </source>
</evidence>
<dbReference type="PANTHER" id="PTHR30349">
    <property type="entry name" value="PHAGE INTEGRASE-RELATED"/>
    <property type="match status" value="1"/>
</dbReference>
<evidence type="ECO:0000259" key="7">
    <source>
        <dbReference type="PROSITE" id="PS51900"/>
    </source>
</evidence>
<dbReference type="InterPro" id="IPR002104">
    <property type="entry name" value="Integrase_catalytic"/>
</dbReference>
<feature type="domain" description="Tyr recombinase" evidence="6">
    <location>
        <begin position="125"/>
        <end position="311"/>
    </location>
</feature>
<feature type="domain" description="Core-binding (CB)" evidence="7">
    <location>
        <begin position="8"/>
        <end position="101"/>
    </location>
</feature>
<dbReference type="InterPro" id="IPR011010">
    <property type="entry name" value="DNA_brk_join_enz"/>
</dbReference>
<dbReference type="Gene3D" id="1.10.443.10">
    <property type="entry name" value="Intergrase catalytic core"/>
    <property type="match status" value="1"/>
</dbReference>
<evidence type="ECO:0000256" key="4">
    <source>
        <dbReference type="ARBA" id="ARBA00023172"/>
    </source>
</evidence>
<keyword evidence="2" id="KW-0229">DNA integration</keyword>
<dbReference type="AlphaFoldDB" id="A0A1N7N5G8"/>
<dbReference type="PROSITE" id="PS51898">
    <property type="entry name" value="TYR_RECOMBINASE"/>
    <property type="match status" value="1"/>
</dbReference>
<dbReference type="GO" id="GO:0015074">
    <property type="term" value="P:DNA integration"/>
    <property type="evidence" value="ECO:0007669"/>
    <property type="project" value="UniProtKB-KW"/>
</dbReference>
<evidence type="ECO:0000256" key="2">
    <source>
        <dbReference type="ARBA" id="ARBA00022908"/>
    </source>
</evidence>
<dbReference type="GO" id="GO:0007059">
    <property type="term" value="P:chromosome segregation"/>
    <property type="evidence" value="ECO:0007669"/>
    <property type="project" value="UniProtKB-KW"/>
</dbReference>
<dbReference type="InterPro" id="IPR004107">
    <property type="entry name" value="Integrase_SAM-like_N"/>
</dbReference>
<gene>
    <name evidence="8" type="ORF">SAMN05421795_1211</name>
</gene>
<evidence type="ECO:0000256" key="1">
    <source>
        <dbReference type="ARBA" id="ARBA00022829"/>
    </source>
</evidence>
<accession>A0A1N7N5G8</accession>